<sequence length="216" mass="24953">MSIADNTRAQEIKRLKEDIKNMHEQALTEMMNKQQNLILDELKTLIISMHLRGQGPYASSPWHQSYLKNRDREEEPQWKEYMEALKGRVEERGYEDPMKDLKGLLQTSSLQQAYALAQMQESYLTTTRTSKSYYNKPPSPATSTPTTNQNKPLLLATSFNVPRFNNSTTTPSNPDFRNPTTNSTKPYKPRTMWLTDAEINEKGQRICVFGVMRSLL</sequence>
<dbReference type="AlphaFoldDB" id="B9S877"/>
<dbReference type="Proteomes" id="UP000008311">
    <property type="component" value="Unassembled WGS sequence"/>
</dbReference>
<evidence type="ECO:0000313" key="3">
    <source>
        <dbReference type="EMBL" id="EEF40171.1"/>
    </source>
</evidence>
<evidence type="ECO:0000256" key="2">
    <source>
        <dbReference type="SAM" id="MobiDB-lite"/>
    </source>
</evidence>
<proteinExistence type="predicted"/>
<feature type="region of interest" description="Disordered" evidence="2">
    <location>
        <begin position="162"/>
        <end position="188"/>
    </location>
</feature>
<accession>B9S877</accession>
<protein>
    <submittedName>
        <fullName evidence="3">Uncharacterized protein</fullName>
    </submittedName>
</protein>
<feature type="region of interest" description="Disordered" evidence="2">
    <location>
        <begin position="128"/>
        <end position="149"/>
    </location>
</feature>
<keyword evidence="1" id="KW-0175">Coiled coil</keyword>
<name>B9S877_RICCO</name>
<dbReference type="InParanoid" id="B9S877"/>
<gene>
    <name evidence="3" type="ORF">RCOM_1731790</name>
</gene>
<organism evidence="3 4">
    <name type="scientific">Ricinus communis</name>
    <name type="common">Castor bean</name>
    <dbReference type="NCBI Taxonomy" id="3988"/>
    <lineage>
        <taxon>Eukaryota</taxon>
        <taxon>Viridiplantae</taxon>
        <taxon>Streptophyta</taxon>
        <taxon>Embryophyta</taxon>
        <taxon>Tracheophyta</taxon>
        <taxon>Spermatophyta</taxon>
        <taxon>Magnoliopsida</taxon>
        <taxon>eudicotyledons</taxon>
        <taxon>Gunneridae</taxon>
        <taxon>Pentapetalae</taxon>
        <taxon>rosids</taxon>
        <taxon>fabids</taxon>
        <taxon>Malpighiales</taxon>
        <taxon>Euphorbiaceae</taxon>
        <taxon>Acalyphoideae</taxon>
        <taxon>Acalypheae</taxon>
        <taxon>Ricinus</taxon>
    </lineage>
</organism>
<feature type="coiled-coil region" evidence="1">
    <location>
        <begin position="9"/>
        <end position="36"/>
    </location>
</feature>
<keyword evidence="4" id="KW-1185">Reference proteome</keyword>
<dbReference type="EMBL" id="EQ973890">
    <property type="protein sequence ID" value="EEF40171.1"/>
    <property type="molecule type" value="Genomic_DNA"/>
</dbReference>
<evidence type="ECO:0000313" key="4">
    <source>
        <dbReference type="Proteomes" id="UP000008311"/>
    </source>
</evidence>
<feature type="compositionally biased region" description="Polar residues" evidence="2">
    <location>
        <begin position="162"/>
        <end position="185"/>
    </location>
</feature>
<evidence type="ECO:0000256" key="1">
    <source>
        <dbReference type="SAM" id="Coils"/>
    </source>
</evidence>
<reference evidence="4" key="1">
    <citation type="journal article" date="2010" name="Nat. Biotechnol.">
        <title>Draft genome sequence of the oilseed species Ricinus communis.</title>
        <authorList>
            <person name="Chan A.P."/>
            <person name="Crabtree J."/>
            <person name="Zhao Q."/>
            <person name="Lorenzi H."/>
            <person name="Orvis J."/>
            <person name="Puiu D."/>
            <person name="Melake-Berhan A."/>
            <person name="Jones K.M."/>
            <person name="Redman J."/>
            <person name="Chen G."/>
            <person name="Cahoon E.B."/>
            <person name="Gedil M."/>
            <person name="Stanke M."/>
            <person name="Haas B.J."/>
            <person name="Wortman J.R."/>
            <person name="Fraser-Liggett C.M."/>
            <person name="Ravel J."/>
            <person name="Rabinowicz P.D."/>
        </authorList>
    </citation>
    <scope>NUCLEOTIDE SEQUENCE [LARGE SCALE GENOMIC DNA]</scope>
    <source>
        <strain evidence="4">cv. Hale</strain>
    </source>
</reference>